<reference evidence="1 2" key="1">
    <citation type="submission" date="2023-06" db="EMBL/GenBank/DDBJ databases">
        <title>Novel species in genus Planococcus.</title>
        <authorList>
            <person name="Ning S."/>
        </authorList>
    </citation>
    <scope>NUCLEOTIDE SEQUENCE [LARGE SCALE GENOMIC DNA]</scope>
    <source>
        <strain evidence="1 2">N028</strain>
    </source>
</reference>
<sequence>MEEERRGKMKTTINNRQDKILQVKGINGLDTRYSVQKTIMETGLYSVYLLSQNDRPHAMDEVLLIEHPPAQEPSAHFLTLRTSKPLTTSELMEEIVEAIDAHFGKKD</sequence>
<accession>A0ABT8N2R4</accession>
<proteinExistence type="predicted"/>
<dbReference type="RefSeq" id="WP_301723684.1">
    <property type="nucleotide sequence ID" value="NZ_JAUJWV010000001.1"/>
</dbReference>
<keyword evidence="2" id="KW-1185">Reference proteome</keyword>
<evidence type="ECO:0000313" key="2">
    <source>
        <dbReference type="Proteomes" id="UP001172055"/>
    </source>
</evidence>
<name>A0ABT8N2R4_9BACL</name>
<evidence type="ECO:0008006" key="3">
    <source>
        <dbReference type="Google" id="ProtNLM"/>
    </source>
</evidence>
<dbReference type="Proteomes" id="UP001172055">
    <property type="component" value="Unassembled WGS sequence"/>
</dbReference>
<gene>
    <name evidence="1" type="ORF">QWY14_10230</name>
</gene>
<protein>
    <recommendedName>
        <fullName evidence="3">DUF1292 domain-containing protein</fullName>
    </recommendedName>
</protein>
<dbReference type="EMBL" id="JAUJWV010000001">
    <property type="protein sequence ID" value="MDN7242178.1"/>
    <property type="molecule type" value="Genomic_DNA"/>
</dbReference>
<comment type="caution">
    <text evidence="1">The sequence shown here is derived from an EMBL/GenBank/DDBJ whole genome shotgun (WGS) entry which is preliminary data.</text>
</comment>
<organism evidence="1 2">
    <name type="scientific">Planococcus shixiaomingii</name>
    <dbReference type="NCBI Taxonomy" id="3058393"/>
    <lineage>
        <taxon>Bacteria</taxon>
        <taxon>Bacillati</taxon>
        <taxon>Bacillota</taxon>
        <taxon>Bacilli</taxon>
        <taxon>Bacillales</taxon>
        <taxon>Caryophanaceae</taxon>
        <taxon>Planococcus</taxon>
    </lineage>
</organism>
<evidence type="ECO:0000313" key="1">
    <source>
        <dbReference type="EMBL" id="MDN7242178.1"/>
    </source>
</evidence>